<name>A0ABP3J6F6_9ACTN</name>
<reference evidence="3" key="1">
    <citation type="journal article" date="2019" name="Int. J. Syst. Evol. Microbiol.">
        <title>The Global Catalogue of Microorganisms (GCM) 10K type strain sequencing project: providing services to taxonomists for standard genome sequencing and annotation.</title>
        <authorList>
            <consortium name="The Broad Institute Genomics Platform"/>
            <consortium name="The Broad Institute Genome Sequencing Center for Infectious Disease"/>
            <person name="Wu L."/>
            <person name="Ma J."/>
        </authorList>
    </citation>
    <scope>NUCLEOTIDE SEQUENCE [LARGE SCALE GENOMIC DNA]</scope>
    <source>
        <strain evidence="3">JCM 10649</strain>
    </source>
</reference>
<evidence type="ECO:0000313" key="3">
    <source>
        <dbReference type="Proteomes" id="UP001499895"/>
    </source>
</evidence>
<feature type="compositionally biased region" description="Basic and acidic residues" evidence="1">
    <location>
        <begin position="485"/>
        <end position="495"/>
    </location>
</feature>
<evidence type="ECO:0000313" key="2">
    <source>
        <dbReference type="EMBL" id="GAA0442493.1"/>
    </source>
</evidence>
<dbReference type="RefSeq" id="WP_344083763.1">
    <property type="nucleotide sequence ID" value="NZ_BAAAHB010000001.1"/>
</dbReference>
<comment type="caution">
    <text evidence="2">The sequence shown here is derived from an EMBL/GenBank/DDBJ whole genome shotgun (WGS) entry which is preliminary data.</text>
</comment>
<keyword evidence="3" id="KW-1185">Reference proteome</keyword>
<evidence type="ECO:0000256" key="1">
    <source>
        <dbReference type="SAM" id="MobiDB-lite"/>
    </source>
</evidence>
<dbReference type="PANTHER" id="PTHR10668:SF105">
    <property type="entry name" value="DEHYDROGENASE-RELATED"/>
    <property type="match status" value="1"/>
</dbReference>
<proteinExistence type="predicted"/>
<dbReference type="InterPro" id="IPR036188">
    <property type="entry name" value="FAD/NAD-bd_sf"/>
</dbReference>
<gene>
    <name evidence="2" type="ORF">GCM10009544_01540</name>
</gene>
<dbReference type="Proteomes" id="UP001499895">
    <property type="component" value="Unassembled WGS sequence"/>
</dbReference>
<protein>
    <submittedName>
        <fullName evidence="2">NAD(P)/FAD-dependent oxidoreductase</fullName>
    </submittedName>
</protein>
<dbReference type="Pfam" id="PF13450">
    <property type="entry name" value="NAD_binding_8"/>
    <property type="match status" value="1"/>
</dbReference>
<dbReference type="SUPFAM" id="SSF51905">
    <property type="entry name" value="FAD/NAD(P)-binding domain"/>
    <property type="match status" value="1"/>
</dbReference>
<dbReference type="PANTHER" id="PTHR10668">
    <property type="entry name" value="PHYTOENE DEHYDROGENASE"/>
    <property type="match status" value="1"/>
</dbReference>
<dbReference type="PRINTS" id="PR00419">
    <property type="entry name" value="ADXRDTASE"/>
</dbReference>
<dbReference type="Gene3D" id="3.50.50.60">
    <property type="entry name" value="FAD/NAD(P)-binding domain"/>
    <property type="match status" value="1"/>
</dbReference>
<accession>A0ABP3J6F6</accession>
<feature type="region of interest" description="Disordered" evidence="1">
    <location>
        <begin position="476"/>
        <end position="495"/>
    </location>
</feature>
<dbReference type="EMBL" id="BAAAHB010000001">
    <property type="protein sequence ID" value="GAA0442493.1"/>
    <property type="molecule type" value="Genomic_DNA"/>
</dbReference>
<sequence length="495" mass="51940">MTADVVVVGSGPNGLSAAVTMARAGLRVEVYEAAPEAGGGLRSKALFRQDVVHDICSAVHPMAAASAFFREFDLQARGVELLQPAIGYAHPLPDGRAAFAHHDLDTTCAGLGRDGRAWRALMEPLLAHSRAVVDFALSGQRGLPESLAAPLLLARGMLSHGTPLARLAFATEEAAALLAGVAAHVVGRMPTPSSAATALLLGHLAHGTGWPVPRGGSTRIAEALLADVTAHGGTVTTGQRITDVRELRGARAVLLDVGPKEFLAIAGPLLPRGYRRGLLSFRYGPGAAKVDFLTSAPIPWADPMVGRAGTVHLGGRQRDVFRQESLTARGKRGGAPFVLVVDPAATDSGRVGANGLRPVWAYAHVPNGDPTDPGDLVTARIEQYAPGFTDTVVERRSVSAADLERYNPNYVGGDIAAGAMTLKQTLLRPVPRWDPYRTPLRGVYLCSASTPPGPGVHGMAGYLAARSALRREFEIRAAPPLSPTRSDRIHRAGAA</sequence>
<organism evidence="2 3">
    <name type="scientific">Streptomyces stramineus</name>
    <dbReference type="NCBI Taxonomy" id="173861"/>
    <lineage>
        <taxon>Bacteria</taxon>
        <taxon>Bacillati</taxon>
        <taxon>Actinomycetota</taxon>
        <taxon>Actinomycetes</taxon>
        <taxon>Kitasatosporales</taxon>
        <taxon>Streptomycetaceae</taxon>
        <taxon>Streptomyces</taxon>
    </lineage>
</organism>